<reference evidence="1 2" key="1">
    <citation type="journal article" date="2018" name="Front. Microbiol.">
        <title>Genomic and genetic insights into a cosmopolitan fungus, Paecilomyces variotii (Eurotiales).</title>
        <authorList>
            <person name="Urquhart A.S."/>
            <person name="Mondo S.J."/>
            <person name="Makela M.R."/>
            <person name="Hane J.K."/>
            <person name="Wiebenga A."/>
            <person name="He G."/>
            <person name="Mihaltcheva S."/>
            <person name="Pangilinan J."/>
            <person name="Lipzen A."/>
            <person name="Barry K."/>
            <person name="de Vries R.P."/>
            <person name="Grigoriev I.V."/>
            <person name="Idnurm A."/>
        </authorList>
    </citation>
    <scope>NUCLEOTIDE SEQUENCE [LARGE SCALE GENOMIC DNA]</scope>
    <source>
        <strain evidence="1 2">CBS 101075</strain>
    </source>
</reference>
<sequence>MPGPNAGLKVQDLSPEIFGLVISFLPNRDIKNLRLSSKILNERAHLRLRRVFLSANPRNIEVFRAIADDEEFRHHIVEVIWDDVQLVDHIPERGEGMWNLDRPLPPEGVPAWFDQVCWWNTEQFLGNQRRHPDLPIEESWAYHQQLLQQQQDVLASEADVEAFRYGLQRFPALRRIVITPAAHGILDHPLYETPMIRAFPPGLNYPILHAYPRLDDFDYSNLHIWPLPEKGLIPYIVPPWNQEGERLKWRAFCLLTRELAEIRDHEILELVIDPHILETGLNCRIFDGPCEEYNNLVTLLRRPGFERIDLALTCNGQYYNDQRWSSFRNGHLLYALSQALDLKHVSLQTQIDYSQVEGDGFPQSMQFAQHFVPLQTIMPIKKWQKLRHFGLSGFLVQSDDLISALSALPTTLRSIELSFLSFTGERGNWHDLFTDMRSMLDWRERPTGERPLLKVHVPTVGIMRYCCLDRAANDFFYGEGANPFADYGHRLDPFPGKGIDRDPYPFISTDMVVETLD</sequence>
<evidence type="ECO:0000313" key="1">
    <source>
        <dbReference type="EMBL" id="RWQ96643.1"/>
    </source>
</evidence>
<dbReference type="RefSeq" id="XP_028486288.1">
    <property type="nucleotide sequence ID" value="XM_028626069.1"/>
</dbReference>
<protein>
    <recommendedName>
        <fullName evidence="3">F-box domain-containing protein</fullName>
    </recommendedName>
</protein>
<dbReference type="GeneID" id="39595346"/>
<evidence type="ECO:0008006" key="3">
    <source>
        <dbReference type="Google" id="ProtNLM"/>
    </source>
</evidence>
<dbReference type="EMBL" id="RCNU01000003">
    <property type="protein sequence ID" value="RWQ96643.1"/>
    <property type="molecule type" value="Genomic_DNA"/>
</dbReference>
<accession>A0A443HXX8</accession>
<dbReference type="STRING" id="264951.A0A443HXX8"/>
<keyword evidence="2" id="KW-1185">Reference proteome</keyword>
<proteinExistence type="predicted"/>
<dbReference type="AlphaFoldDB" id="A0A443HXX8"/>
<evidence type="ECO:0000313" key="2">
    <source>
        <dbReference type="Proteomes" id="UP000283841"/>
    </source>
</evidence>
<gene>
    <name evidence="1" type="ORF">C8Q69DRAFT_200382</name>
</gene>
<comment type="caution">
    <text evidence="1">The sequence shown here is derived from an EMBL/GenBank/DDBJ whole genome shotgun (WGS) entry which is preliminary data.</text>
</comment>
<dbReference type="VEuPathDB" id="FungiDB:C8Q69DRAFT_200382"/>
<name>A0A443HXX8_BYSSP</name>
<dbReference type="Proteomes" id="UP000283841">
    <property type="component" value="Unassembled WGS sequence"/>
</dbReference>
<organism evidence="1 2">
    <name type="scientific">Byssochlamys spectabilis</name>
    <name type="common">Paecilomyces variotii</name>
    <dbReference type="NCBI Taxonomy" id="264951"/>
    <lineage>
        <taxon>Eukaryota</taxon>
        <taxon>Fungi</taxon>
        <taxon>Dikarya</taxon>
        <taxon>Ascomycota</taxon>
        <taxon>Pezizomycotina</taxon>
        <taxon>Eurotiomycetes</taxon>
        <taxon>Eurotiomycetidae</taxon>
        <taxon>Eurotiales</taxon>
        <taxon>Thermoascaceae</taxon>
        <taxon>Paecilomyces</taxon>
    </lineage>
</organism>